<dbReference type="Proteomes" id="UP000184694">
    <property type="component" value="Unassembled WGS sequence"/>
</dbReference>
<name>A0A1N6FP31_9BACT</name>
<accession>A0A1N6FP31</accession>
<dbReference type="AlphaFoldDB" id="A0A1N6FP31"/>
<protein>
    <submittedName>
        <fullName evidence="1">Uncharacterized protein</fullName>
    </submittedName>
</protein>
<reference evidence="2" key="1">
    <citation type="submission" date="2016-11" db="EMBL/GenBank/DDBJ databases">
        <authorList>
            <person name="Varghese N."/>
            <person name="Submissions S."/>
        </authorList>
    </citation>
    <scope>NUCLEOTIDE SEQUENCE [LARGE SCALE GENOMIC DNA]</scope>
    <source>
        <strain evidence="2">DSM 17456</strain>
    </source>
</reference>
<sequence>MAAQQAISHKISTGVSGELAASVSNAQSTTSPEQLKKIAAATANFVAKENLALRNSNKDLAP</sequence>
<proteinExistence type="predicted"/>
<evidence type="ECO:0000313" key="2">
    <source>
        <dbReference type="Proteomes" id="UP000184694"/>
    </source>
</evidence>
<organism evidence="1 2">
    <name type="scientific">Halodesulfovibrio marinisediminis DSM 17456</name>
    <dbReference type="NCBI Taxonomy" id="1121457"/>
    <lineage>
        <taxon>Bacteria</taxon>
        <taxon>Pseudomonadati</taxon>
        <taxon>Thermodesulfobacteriota</taxon>
        <taxon>Desulfovibrionia</taxon>
        <taxon>Desulfovibrionales</taxon>
        <taxon>Desulfovibrionaceae</taxon>
        <taxon>Halodesulfovibrio</taxon>
    </lineage>
</organism>
<dbReference type="RefSeq" id="WP_074216239.1">
    <property type="nucleotide sequence ID" value="NZ_FSRG01000004.1"/>
</dbReference>
<dbReference type="EMBL" id="FSRG01000004">
    <property type="protein sequence ID" value="SIN97067.1"/>
    <property type="molecule type" value="Genomic_DNA"/>
</dbReference>
<keyword evidence="2" id="KW-1185">Reference proteome</keyword>
<gene>
    <name evidence="1" type="ORF">SAMN02745161_1425</name>
</gene>
<evidence type="ECO:0000313" key="1">
    <source>
        <dbReference type="EMBL" id="SIN97067.1"/>
    </source>
</evidence>